<dbReference type="AlphaFoldDB" id="A0A3N1CNZ7"/>
<organism evidence="1 2">
    <name type="scientific">Actinocorallia herbida</name>
    <dbReference type="NCBI Taxonomy" id="58109"/>
    <lineage>
        <taxon>Bacteria</taxon>
        <taxon>Bacillati</taxon>
        <taxon>Actinomycetota</taxon>
        <taxon>Actinomycetes</taxon>
        <taxon>Streptosporangiales</taxon>
        <taxon>Thermomonosporaceae</taxon>
        <taxon>Actinocorallia</taxon>
    </lineage>
</organism>
<comment type="caution">
    <text evidence="1">The sequence shown here is derived from an EMBL/GenBank/DDBJ whole genome shotgun (WGS) entry which is preliminary data.</text>
</comment>
<dbReference type="RefSeq" id="WP_148085859.1">
    <property type="nucleotide sequence ID" value="NZ_RJKE01000001.1"/>
</dbReference>
<protein>
    <submittedName>
        <fullName evidence="1">Uncharacterized protein</fullName>
    </submittedName>
</protein>
<dbReference type="Proteomes" id="UP000272400">
    <property type="component" value="Unassembled WGS sequence"/>
</dbReference>
<keyword evidence="2" id="KW-1185">Reference proteome</keyword>
<proteinExistence type="predicted"/>
<dbReference type="OrthoDB" id="3480987at2"/>
<name>A0A3N1CNZ7_9ACTN</name>
<evidence type="ECO:0000313" key="2">
    <source>
        <dbReference type="Proteomes" id="UP000272400"/>
    </source>
</evidence>
<sequence length="76" mass="8614">MPKPLPPIDWDILRKKYPTWRIRPTAEGTSLMATRWDRFGLTDAELVAGLHMTLIEDTPDELTAALTAQHAIEDTL</sequence>
<accession>A0A3N1CNZ7</accession>
<gene>
    <name evidence="1" type="ORF">EDD29_0535</name>
</gene>
<dbReference type="EMBL" id="RJKE01000001">
    <property type="protein sequence ID" value="ROO83046.1"/>
    <property type="molecule type" value="Genomic_DNA"/>
</dbReference>
<reference evidence="1 2" key="1">
    <citation type="submission" date="2018-11" db="EMBL/GenBank/DDBJ databases">
        <title>Sequencing the genomes of 1000 actinobacteria strains.</title>
        <authorList>
            <person name="Klenk H.-P."/>
        </authorList>
    </citation>
    <scope>NUCLEOTIDE SEQUENCE [LARGE SCALE GENOMIC DNA]</scope>
    <source>
        <strain evidence="1 2">DSM 44254</strain>
    </source>
</reference>
<evidence type="ECO:0000313" key="1">
    <source>
        <dbReference type="EMBL" id="ROO83046.1"/>
    </source>
</evidence>